<organism evidence="1 2">
    <name type="scientific">Anaerocolumna chitinilytica</name>
    <dbReference type="NCBI Taxonomy" id="1727145"/>
    <lineage>
        <taxon>Bacteria</taxon>
        <taxon>Bacillati</taxon>
        <taxon>Bacillota</taxon>
        <taxon>Clostridia</taxon>
        <taxon>Lachnospirales</taxon>
        <taxon>Lachnospiraceae</taxon>
        <taxon>Anaerocolumna</taxon>
    </lineage>
</organism>
<evidence type="ECO:0000313" key="1">
    <source>
        <dbReference type="EMBL" id="BCK00759.1"/>
    </source>
</evidence>
<name>A0A7I8DQR3_9FIRM</name>
<reference evidence="1 2" key="2">
    <citation type="submission" date="2020-08" db="EMBL/GenBank/DDBJ databases">
        <authorList>
            <person name="Ueki A."/>
            <person name="Tonouchi A."/>
        </authorList>
    </citation>
    <scope>NUCLEOTIDE SEQUENCE [LARGE SCALE GENOMIC DNA]</scope>
    <source>
        <strain evidence="1 2">CTTW</strain>
    </source>
</reference>
<sequence length="59" mass="7057">MYIGSTNLYLNLSEYDTKAPASWITSEKYDNCENFYQHLVVKQNKHRLFHKKSNSMRVN</sequence>
<dbReference type="RefSeq" id="WP_185256401.1">
    <property type="nucleotide sequence ID" value="NZ_AP023368.1"/>
</dbReference>
<evidence type="ECO:0000313" key="2">
    <source>
        <dbReference type="Proteomes" id="UP000515703"/>
    </source>
</evidence>
<keyword evidence="2" id="KW-1185">Reference proteome</keyword>
<proteinExistence type="predicted"/>
<accession>A0A7I8DQR3</accession>
<protein>
    <submittedName>
        <fullName evidence="1">Uncharacterized protein</fullName>
    </submittedName>
</protein>
<gene>
    <name evidence="1" type="ORF">bsdcttw_37990</name>
</gene>
<reference evidence="1 2" key="1">
    <citation type="submission" date="2020-08" db="EMBL/GenBank/DDBJ databases">
        <title>Draft genome sequencing of an Anaerocolumna strain isolated from anoxic soil subjected to BSD treatment.</title>
        <authorList>
            <person name="Uek A."/>
            <person name="Tonouchi A."/>
        </authorList>
    </citation>
    <scope>NUCLEOTIDE SEQUENCE [LARGE SCALE GENOMIC DNA]</scope>
    <source>
        <strain evidence="1 2">CTTW</strain>
    </source>
</reference>
<dbReference type="EMBL" id="AP023368">
    <property type="protein sequence ID" value="BCK00759.1"/>
    <property type="molecule type" value="Genomic_DNA"/>
</dbReference>
<dbReference type="Proteomes" id="UP000515703">
    <property type="component" value="Chromosome"/>
</dbReference>
<dbReference type="KEGG" id="acht:bsdcttw_37990"/>
<dbReference type="AlphaFoldDB" id="A0A7I8DQR3"/>